<keyword evidence="2" id="KW-1185">Reference proteome</keyword>
<gene>
    <name evidence="1" type="ORF">LDJ79_13470</name>
</gene>
<evidence type="ECO:0000313" key="2">
    <source>
        <dbReference type="Proteomes" id="UP001199044"/>
    </source>
</evidence>
<evidence type="ECO:0008006" key="3">
    <source>
        <dbReference type="Google" id="ProtNLM"/>
    </source>
</evidence>
<name>A0ABS7YN70_9VIBR</name>
<proteinExistence type="predicted"/>
<evidence type="ECO:0000313" key="1">
    <source>
        <dbReference type="EMBL" id="MCA2017130.1"/>
    </source>
</evidence>
<comment type="caution">
    <text evidence="1">The sequence shown here is derived from an EMBL/GenBank/DDBJ whole genome shotgun (WGS) entry which is preliminary data.</text>
</comment>
<accession>A0ABS7YN70</accession>
<dbReference type="EMBL" id="JAIWIU010000092">
    <property type="protein sequence ID" value="MCA2017130.1"/>
    <property type="molecule type" value="Genomic_DNA"/>
</dbReference>
<reference evidence="2" key="1">
    <citation type="submission" date="2023-07" db="EMBL/GenBank/DDBJ databases">
        <title>Molecular identification of indigenous halophilic bacteria isolated from red sea cost, biodegradation of synthetic dyes and assessment of degraded metabolite toxicity.</title>
        <authorList>
            <person name="Chaieb K."/>
            <person name="Altayb H.N."/>
        </authorList>
    </citation>
    <scope>NUCLEOTIDE SEQUENCE [LARGE SCALE GENOMIC DNA]</scope>
    <source>
        <strain evidence="2">K20</strain>
    </source>
</reference>
<dbReference type="RefSeq" id="WP_225250935.1">
    <property type="nucleotide sequence ID" value="NZ_JAIWIU010000092.1"/>
</dbReference>
<protein>
    <recommendedName>
        <fullName evidence="3">HEPN AbiU2-like domain-containing protein</fullName>
    </recommendedName>
</protein>
<organism evidence="1 2">
    <name type="scientific">Vibrio tritonius</name>
    <dbReference type="NCBI Taxonomy" id="1435069"/>
    <lineage>
        <taxon>Bacteria</taxon>
        <taxon>Pseudomonadati</taxon>
        <taxon>Pseudomonadota</taxon>
        <taxon>Gammaproteobacteria</taxon>
        <taxon>Vibrionales</taxon>
        <taxon>Vibrionaceae</taxon>
        <taxon>Vibrio</taxon>
    </lineage>
</organism>
<sequence>MSHLSDMEELLQKISDNSMSVYMKEALQCYSAGAYRGCIVLSSIALFDDCVRKLAEIRHLNKVARRIHDEVTKRQNNQDVYENYLLEQLAANKLISELDSSTAEVIKNRRNKSAHASGHAPSAEEARFIYFEVIDKFLSKKAFSSKVLADEILVRLENRNFFYSSDIRDVKVTVEHETSLLHNDGFPYLLAKLIDNISGADKQLSQNSRYFIDGISCINNEQWNKLLVSQLLEKKLDDTDYSRARACYLRILS</sequence>
<dbReference type="Proteomes" id="UP001199044">
    <property type="component" value="Unassembled WGS sequence"/>
</dbReference>